<evidence type="ECO:0000313" key="2">
    <source>
        <dbReference type="Proteomes" id="UP000199435"/>
    </source>
</evidence>
<dbReference type="OrthoDB" id="9803476at2"/>
<dbReference type="Gene3D" id="3.30.530.20">
    <property type="match status" value="1"/>
</dbReference>
<reference evidence="2" key="1">
    <citation type="submission" date="2016-08" db="EMBL/GenBank/DDBJ databases">
        <authorList>
            <person name="Varghese N."/>
            <person name="Submissions Spin"/>
        </authorList>
    </citation>
    <scope>NUCLEOTIDE SEQUENCE [LARGE SCALE GENOMIC DNA]</scope>
    <source>
        <strain evidence="2">HAMBI 2971</strain>
    </source>
</reference>
<name>A0A1C3WU09_9HYPH</name>
<dbReference type="EMBL" id="FMAH01000040">
    <property type="protein sequence ID" value="SCB43405.1"/>
    <property type="molecule type" value="Genomic_DNA"/>
</dbReference>
<organism evidence="1 2">
    <name type="scientific">Rhizobium miluonense</name>
    <dbReference type="NCBI Taxonomy" id="411945"/>
    <lineage>
        <taxon>Bacteria</taxon>
        <taxon>Pseudomonadati</taxon>
        <taxon>Pseudomonadota</taxon>
        <taxon>Alphaproteobacteria</taxon>
        <taxon>Hyphomicrobiales</taxon>
        <taxon>Rhizobiaceae</taxon>
        <taxon>Rhizobium/Agrobacterium group</taxon>
        <taxon>Rhizobium</taxon>
    </lineage>
</organism>
<dbReference type="RefSeq" id="WP_092854335.1">
    <property type="nucleotide sequence ID" value="NZ_FMAH01000040.1"/>
</dbReference>
<dbReference type="CDD" id="cd07814">
    <property type="entry name" value="SRPBCC_CalC_Aha1-like"/>
    <property type="match status" value="1"/>
</dbReference>
<sequence length="119" mass="13304">MNDLNIPARKNGIELEYDLEEPPQKVWRAVSTPELRENWLPKEALADPEAISITPGEEICYRLRDDAPPFLESTVTFRIAPNANGGTSLRIIHELDDARLRRAEKAAANNNGFCVMCAA</sequence>
<dbReference type="AlphaFoldDB" id="A0A1C3WU09"/>
<dbReference type="InterPro" id="IPR023393">
    <property type="entry name" value="START-like_dom_sf"/>
</dbReference>
<dbReference type="STRING" id="411945.GA0061102_104017"/>
<evidence type="ECO:0000313" key="1">
    <source>
        <dbReference type="EMBL" id="SCB43405.1"/>
    </source>
</evidence>
<gene>
    <name evidence="1" type="ORF">GA0061102_104017</name>
</gene>
<dbReference type="Proteomes" id="UP000199435">
    <property type="component" value="Unassembled WGS sequence"/>
</dbReference>
<dbReference type="SUPFAM" id="SSF55961">
    <property type="entry name" value="Bet v1-like"/>
    <property type="match status" value="1"/>
</dbReference>
<protein>
    <submittedName>
        <fullName evidence="1">Uncharacterized conserved protein YndB, AHSA1/START domain</fullName>
    </submittedName>
</protein>
<accession>A0A1C3WU09</accession>
<proteinExistence type="predicted"/>
<keyword evidence="2" id="KW-1185">Reference proteome</keyword>